<dbReference type="InterPro" id="IPR000157">
    <property type="entry name" value="TIR_dom"/>
</dbReference>
<dbReference type="Pfam" id="PF00931">
    <property type="entry name" value="NB-ARC"/>
    <property type="match status" value="1"/>
</dbReference>
<dbReference type="PROSITE" id="PS50104">
    <property type="entry name" value="TIR"/>
    <property type="match status" value="1"/>
</dbReference>
<keyword evidence="5" id="KW-1185">Reference proteome</keyword>
<reference evidence="4 5" key="1">
    <citation type="submission" date="2019-09" db="EMBL/GenBank/DDBJ databases">
        <authorList>
            <person name="Ou C."/>
        </authorList>
    </citation>
    <scope>NUCLEOTIDE SEQUENCE [LARGE SCALE GENOMIC DNA]</scope>
    <source>
        <strain evidence="4">S2</strain>
        <tissue evidence="4">Leaf</tissue>
    </source>
</reference>
<dbReference type="OrthoDB" id="839237at2759"/>
<dbReference type="GO" id="GO:0006952">
    <property type="term" value="P:defense response"/>
    <property type="evidence" value="ECO:0007669"/>
    <property type="project" value="InterPro"/>
</dbReference>
<dbReference type="PRINTS" id="PR00364">
    <property type="entry name" value="DISEASERSIST"/>
</dbReference>
<dbReference type="GO" id="GO:0007165">
    <property type="term" value="P:signal transduction"/>
    <property type="evidence" value="ECO:0007669"/>
    <property type="project" value="InterPro"/>
</dbReference>
<organism evidence="4 5">
    <name type="scientific">Pyrus ussuriensis x Pyrus communis</name>
    <dbReference type="NCBI Taxonomy" id="2448454"/>
    <lineage>
        <taxon>Eukaryota</taxon>
        <taxon>Viridiplantae</taxon>
        <taxon>Streptophyta</taxon>
        <taxon>Embryophyta</taxon>
        <taxon>Tracheophyta</taxon>
        <taxon>Spermatophyta</taxon>
        <taxon>Magnoliopsida</taxon>
        <taxon>eudicotyledons</taxon>
        <taxon>Gunneridae</taxon>
        <taxon>Pentapetalae</taxon>
        <taxon>rosids</taxon>
        <taxon>fabids</taxon>
        <taxon>Rosales</taxon>
        <taxon>Rosaceae</taxon>
        <taxon>Amygdaloideae</taxon>
        <taxon>Maleae</taxon>
        <taxon>Pyrus</taxon>
    </lineage>
</organism>
<evidence type="ECO:0000313" key="4">
    <source>
        <dbReference type="EMBL" id="KAB2623385.1"/>
    </source>
</evidence>
<dbReference type="Gene3D" id="3.40.50.10140">
    <property type="entry name" value="Toll/interleukin-1 receptor homology (TIR) domain"/>
    <property type="match status" value="1"/>
</dbReference>
<dbReference type="InterPro" id="IPR056845">
    <property type="entry name" value="LRR_Zer-1"/>
</dbReference>
<proteinExistence type="predicted"/>
<evidence type="ECO:0000313" key="5">
    <source>
        <dbReference type="Proteomes" id="UP000327157"/>
    </source>
</evidence>
<evidence type="ECO:0000256" key="2">
    <source>
        <dbReference type="ARBA" id="ARBA00022737"/>
    </source>
</evidence>
<keyword evidence="1" id="KW-0433">Leucine-rich repeat</keyword>
<dbReference type="Proteomes" id="UP000327157">
    <property type="component" value="Unassembled WGS sequence"/>
</dbReference>
<dbReference type="InterPro" id="IPR002182">
    <property type="entry name" value="NB-ARC"/>
</dbReference>
<dbReference type="EMBL" id="SMOL01000222">
    <property type="protein sequence ID" value="KAB2623385.1"/>
    <property type="molecule type" value="Genomic_DNA"/>
</dbReference>
<dbReference type="Gene3D" id="3.40.50.300">
    <property type="entry name" value="P-loop containing nucleotide triphosphate hydrolases"/>
    <property type="match status" value="1"/>
</dbReference>
<dbReference type="Pfam" id="PF01582">
    <property type="entry name" value="TIR"/>
    <property type="match status" value="1"/>
</dbReference>
<dbReference type="SMART" id="SM00369">
    <property type="entry name" value="LRR_TYP"/>
    <property type="match status" value="6"/>
</dbReference>
<keyword evidence="2" id="KW-0677">Repeat</keyword>
<dbReference type="InterPro" id="IPR003591">
    <property type="entry name" value="Leu-rich_rpt_typical-subtyp"/>
</dbReference>
<dbReference type="AlphaFoldDB" id="A0A5N5H605"/>
<dbReference type="InterPro" id="IPR027417">
    <property type="entry name" value="P-loop_NTPase"/>
</dbReference>
<comment type="caution">
    <text evidence="4">The sequence shown here is derived from an EMBL/GenBank/DDBJ whole genome shotgun (WGS) entry which is preliminary data.</text>
</comment>
<dbReference type="InterPro" id="IPR032675">
    <property type="entry name" value="LRR_dom_sf"/>
</dbReference>
<protein>
    <submittedName>
        <fullName evidence="4">Disease resistance protein</fullName>
    </submittedName>
</protein>
<dbReference type="GO" id="GO:0043531">
    <property type="term" value="F:ADP binding"/>
    <property type="evidence" value="ECO:0007669"/>
    <property type="project" value="InterPro"/>
</dbReference>
<name>A0A5N5H605_9ROSA</name>
<dbReference type="PANTHER" id="PTHR11017:SF574">
    <property type="entry name" value="ADP-RIBOSYL CYCLASE_CYCLIC ADP-RIBOSE HYDROLASE"/>
    <property type="match status" value="1"/>
</dbReference>
<dbReference type="SUPFAM" id="SSF52200">
    <property type="entry name" value="Toll/Interleukin receptor TIR domain"/>
    <property type="match status" value="1"/>
</dbReference>
<sequence>MVIPVFYDINPSDVRKQHGSYADAFAQLEKRFDNSIDKVHKWRDALTTAANLSGFDHSNKSGTEADLIKNVVDCIWTKLICESSCDLEGLVGIESRIQQIEELLAIHSQDACISVGIWGMGGIGKTTLAEAVFNRLSSKFEACCFLRNVREREQNDGLEQLEKTLLKEILKEEILSILVNLEVIDLKHSWNLTELPNLSGSLKVVSIDLFGCTSLVEIPWSFQHLDKLTHLDVGGCTSLEYLPEMPRNIKYLDLHNSGIKELPESVWSNENISHLDITGCKYLEKLPSNRCKLKVSGCFNLDGCISLGEFSELPRDINKLSLVGCKKPVSLPANIYELKYLEELNLSNSSELENFPEILKPMKHLKSLNLSGTAIKELHSSIEFLPALKRLELQCCKRLSSIPKSICKLKYLEELNLSSSSKLGNFPELNFPDLNFSQLGNFSEPFLGQSKLRIFLELNHSQLGNFPKPELFNNSKLENFPEILEPMKHLKSLNLSGTAIKELHSSIEFLPALKILELRGCKRLSSIPKSICKLKYLEELNLFGSSELENFPEILEPMKHLKSLNLSRTAIKELHSSIEFLPALKILELRGCKRLSSIPKSICKLKYLEELNLFGSSELENFPEILEPMKHLKSLNLSGTAIKELHSSIEFLPVLKRLELQGCKRLSSIPKSICKLKYLEELNLSDSSELENFPEILEPMKHLKSLNLSGTAIKELHSSIEFLPGPRERTRSVSLAEQCGQRSLVRKESQVERNSEAIRRSEG</sequence>
<dbReference type="PANTHER" id="PTHR11017">
    <property type="entry name" value="LEUCINE-RICH REPEAT-CONTAINING PROTEIN"/>
    <property type="match status" value="1"/>
</dbReference>
<dbReference type="InterPro" id="IPR035897">
    <property type="entry name" value="Toll_tir_struct_dom_sf"/>
</dbReference>
<evidence type="ECO:0000259" key="3">
    <source>
        <dbReference type="PROSITE" id="PS50104"/>
    </source>
</evidence>
<gene>
    <name evidence="4" type="ORF">D8674_041759</name>
</gene>
<dbReference type="SUPFAM" id="SSF52047">
    <property type="entry name" value="RNI-like"/>
    <property type="match status" value="1"/>
</dbReference>
<dbReference type="Pfam" id="PF25013">
    <property type="entry name" value="LRR_Zer-1"/>
    <property type="match status" value="1"/>
</dbReference>
<reference evidence="4 5" key="2">
    <citation type="submission" date="2019-11" db="EMBL/GenBank/DDBJ databases">
        <title>A de novo genome assembly of a pear dwarfing rootstock.</title>
        <authorList>
            <person name="Wang F."/>
            <person name="Wang J."/>
            <person name="Li S."/>
            <person name="Zhang Y."/>
            <person name="Fang M."/>
            <person name="Ma L."/>
            <person name="Zhao Y."/>
            <person name="Jiang S."/>
        </authorList>
    </citation>
    <scope>NUCLEOTIDE SEQUENCE [LARGE SCALE GENOMIC DNA]</scope>
    <source>
        <strain evidence="4">S2</strain>
        <tissue evidence="4">Leaf</tissue>
    </source>
</reference>
<feature type="domain" description="TIR" evidence="3">
    <location>
        <begin position="1"/>
        <end position="79"/>
    </location>
</feature>
<accession>A0A5N5H605</accession>
<dbReference type="SUPFAM" id="SSF52058">
    <property type="entry name" value="L domain-like"/>
    <property type="match status" value="1"/>
</dbReference>
<dbReference type="Gene3D" id="3.80.10.10">
    <property type="entry name" value="Ribonuclease Inhibitor"/>
    <property type="match status" value="3"/>
</dbReference>
<dbReference type="InterPro" id="IPR044974">
    <property type="entry name" value="Disease_R_plants"/>
</dbReference>
<evidence type="ECO:0000256" key="1">
    <source>
        <dbReference type="ARBA" id="ARBA00022614"/>
    </source>
</evidence>
<dbReference type="SUPFAM" id="SSF52540">
    <property type="entry name" value="P-loop containing nucleoside triphosphate hydrolases"/>
    <property type="match status" value="1"/>
</dbReference>